<protein>
    <recommendedName>
        <fullName evidence="5">Gram-positive cocci surface proteins LPxTG domain-containing protein</fullName>
    </recommendedName>
</protein>
<gene>
    <name evidence="3" type="ORF">SAE01_28540</name>
</gene>
<feature type="transmembrane region" description="Helical" evidence="1">
    <location>
        <begin position="41"/>
        <end position="59"/>
    </location>
</feature>
<organism evidence="3 4">
    <name type="scientific">Segetibacter aerophilus</name>
    <dbReference type="NCBI Taxonomy" id="670293"/>
    <lineage>
        <taxon>Bacteria</taxon>
        <taxon>Pseudomonadati</taxon>
        <taxon>Bacteroidota</taxon>
        <taxon>Chitinophagia</taxon>
        <taxon>Chitinophagales</taxon>
        <taxon>Chitinophagaceae</taxon>
        <taxon>Segetibacter</taxon>
    </lineage>
</organism>
<keyword evidence="1" id="KW-1133">Transmembrane helix</keyword>
<keyword evidence="1" id="KW-0472">Membrane</keyword>
<evidence type="ECO:0000256" key="1">
    <source>
        <dbReference type="SAM" id="Phobius"/>
    </source>
</evidence>
<dbReference type="EMBL" id="BJYT01000010">
    <property type="protein sequence ID" value="GEO10358.1"/>
    <property type="molecule type" value="Genomic_DNA"/>
</dbReference>
<proteinExistence type="predicted"/>
<evidence type="ECO:0000313" key="4">
    <source>
        <dbReference type="Proteomes" id="UP000321513"/>
    </source>
</evidence>
<accession>A0A512BEH5</accession>
<dbReference type="Proteomes" id="UP000321513">
    <property type="component" value="Unassembled WGS sequence"/>
</dbReference>
<evidence type="ECO:0000256" key="2">
    <source>
        <dbReference type="SAM" id="SignalP"/>
    </source>
</evidence>
<evidence type="ECO:0000313" key="3">
    <source>
        <dbReference type="EMBL" id="GEO10358.1"/>
    </source>
</evidence>
<dbReference type="RefSeq" id="WP_147204472.1">
    <property type="nucleotide sequence ID" value="NZ_BJYT01000010.1"/>
</dbReference>
<name>A0A512BEH5_9BACT</name>
<keyword evidence="2" id="KW-0732">Signal</keyword>
<dbReference type="AlphaFoldDB" id="A0A512BEH5"/>
<feature type="signal peptide" evidence="2">
    <location>
        <begin position="1"/>
        <end position="25"/>
    </location>
</feature>
<comment type="caution">
    <text evidence="3">The sequence shown here is derived from an EMBL/GenBank/DDBJ whole genome shotgun (WGS) entry which is preliminary data.</text>
</comment>
<feature type="chain" id="PRO_5022230521" description="Gram-positive cocci surface proteins LPxTG domain-containing protein" evidence="2">
    <location>
        <begin position="26"/>
        <end position="71"/>
    </location>
</feature>
<keyword evidence="4" id="KW-1185">Reference proteome</keyword>
<sequence>MNKISKRFFLFLTILLINVPTSIYAQPPIDNDNVEDNPVPLDSGSGISLLVAAAIFYGLKKARQQKQPETI</sequence>
<keyword evidence="1" id="KW-0812">Transmembrane</keyword>
<evidence type="ECO:0008006" key="5">
    <source>
        <dbReference type="Google" id="ProtNLM"/>
    </source>
</evidence>
<reference evidence="3 4" key="1">
    <citation type="submission" date="2019-07" db="EMBL/GenBank/DDBJ databases">
        <title>Whole genome shotgun sequence of Segetibacter aerophilus NBRC 106135.</title>
        <authorList>
            <person name="Hosoyama A."/>
            <person name="Uohara A."/>
            <person name="Ohji S."/>
            <person name="Ichikawa N."/>
        </authorList>
    </citation>
    <scope>NUCLEOTIDE SEQUENCE [LARGE SCALE GENOMIC DNA]</scope>
    <source>
        <strain evidence="3 4">NBRC 106135</strain>
    </source>
</reference>